<dbReference type="PANTHER" id="PTHR43649">
    <property type="entry name" value="ARABINOSE-BINDING PROTEIN-RELATED"/>
    <property type="match status" value="1"/>
</dbReference>
<dbReference type="Proteomes" id="UP001597362">
    <property type="component" value="Unassembled WGS sequence"/>
</dbReference>
<keyword evidence="3" id="KW-1185">Reference proteome</keyword>
<dbReference type="InterPro" id="IPR050490">
    <property type="entry name" value="Bact_solute-bd_prot1"/>
</dbReference>
<dbReference type="InterPro" id="IPR006059">
    <property type="entry name" value="SBP"/>
</dbReference>
<protein>
    <submittedName>
        <fullName evidence="2">Extracellular solute-binding protein</fullName>
    </submittedName>
</protein>
<evidence type="ECO:0000313" key="2">
    <source>
        <dbReference type="EMBL" id="MFD2118088.1"/>
    </source>
</evidence>
<sequence length="450" mass="51082">MKISIQHVRVILFVTLLLVVAACSKQTDGQLVKELPAKTNKQEEVIVEEASPSSFSEPEGELTWFGLMPDSQFEERFGQVLREQFPKLKINYLSETNGLSIEQVLASGTEVDMFFATAGGLHTAFAPSNLSMDMTALIEKHQVPIDAIEPAYLEQVTIEEKIHMLPVSESKFVMYYNKDLFDRFGVNYPRDGMTWDETLQLAKQLTRNEGGKQYIGLWMSPKHYMRVAQNSASFVDPVTNKATVNNEQWKFVFDQIFYNFSRDPGMQERARQSWLGHGDFNKDFVIAMYVYSSGWMNTHESSLAMNWDIASVPVFPEHPDLNTQPYANYVGITATSKQKDTAMQIVKYIVSEPYQTLMSKRGMITPLLTQSVRDAAFADYPFADKNIQALYFGKPAAGRVMTQFDEIVIEDALANDVIMEIVKGQMDVNTALRRAEETANKLIQEQLSQQ</sequence>
<dbReference type="PROSITE" id="PS51257">
    <property type="entry name" value="PROKAR_LIPOPROTEIN"/>
    <property type="match status" value="1"/>
</dbReference>
<dbReference type="Gene3D" id="3.40.190.10">
    <property type="entry name" value="Periplasmic binding protein-like II"/>
    <property type="match status" value="1"/>
</dbReference>
<name>A0ABW4YQX2_9BACL</name>
<dbReference type="EMBL" id="JBHUHO010000049">
    <property type="protein sequence ID" value="MFD2118088.1"/>
    <property type="molecule type" value="Genomic_DNA"/>
</dbReference>
<dbReference type="RefSeq" id="WP_377775658.1">
    <property type="nucleotide sequence ID" value="NZ_JBHUHO010000049.1"/>
</dbReference>
<feature type="chain" id="PRO_5046636928" evidence="1">
    <location>
        <begin position="22"/>
        <end position="450"/>
    </location>
</feature>
<keyword evidence="1" id="KW-0732">Signal</keyword>
<dbReference type="PANTHER" id="PTHR43649:SF17">
    <property type="entry name" value="ABC TRANSPORTER SOLUTE BINDING PROTEIN-SUGAR TRANSPORT"/>
    <property type="match status" value="1"/>
</dbReference>
<reference evidence="3" key="1">
    <citation type="journal article" date="2019" name="Int. J. Syst. Evol. Microbiol.">
        <title>The Global Catalogue of Microorganisms (GCM) 10K type strain sequencing project: providing services to taxonomists for standard genome sequencing and annotation.</title>
        <authorList>
            <consortium name="The Broad Institute Genomics Platform"/>
            <consortium name="The Broad Institute Genome Sequencing Center for Infectious Disease"/>
            <person name="Wu L."/>
            <person name="Ma J."/>
        </authorList>
    </citation>
    <scope>NUCLEOTIDE SEQUENCE [LARGE SCALE GENOMIC DNA]</scope>
    <source>
        <strain evidence="3">GH52</strain>
    </source>
</reference>
<accession>A0ABW4YQX2</accession>
<proteinExistence type="predicted"/>
<feature type="signal peptide" evidence="1">
    <location>
        <begin position="1"/>
        <end position="21"/>
    </location>
</feature>
<dbReference type="Pfam" id="PF01547">
    <property type="entry name" value="SBP_bac_1"/>
    <property type="match status" value="1"/>
</dbReference>
<gene>
    <name evidence="2" type="ORF">ACFSJH_20515</name>
</gene>
<evidence type="ECO:0000313" key="3">
    <source>
        <dbReference type="Proteomes" id="UP001597362"/>
    </source>
</evidence>
<dbReference type="SUPFAM" id="SSF53850">
    <property type="entry name" value="Periplasmic binding protein-like II"/>
    <property type="match status" value="1"/>
</dbReference>
<evidence type="ECO:0000256" key="1">
    <source>
        <dbReference type="SAM" id="SignalP"/>
    </source>
</evidence>
<comment type="caution">
    <text evidence="2">The sequence shown here is derived from an EMBL/GenBank/DDBJ whole genome shotgun (WGS) entry which is preliminary data.</text>
</comment>
<organism evidence="2 3">
    <name type="scientific">Paenibacillus yanchengensis</name>
    <dbReference type="NCBI Taxonomy" id="2035833"/>
    <lineage>
        <taxon>Bacteria</taxon>
        <taxon>Bacillati</taxon>
        <taxon>Bacillota</taxon>
        <taxon>Bacilli</taxon>
        <taxon>Bacillales</taxon>
        <taxon>Paenibacillaceae</taxon>
        <taxon>Paenibacillus</taxon>
    </lineage>
</organism>